<accession>A0A4U1I8Y2</accession>
<evidence type="ECO:0000256" key="9">
    <source>
        <dbReference type="SAM" id="Phobius"/>
    </source>
</evidence>
<keyword evidence="3" id="KW-0813">Transport</keyword>
<dbReference type="EMBL" id="SWJE01000005">
    <property type="protein sequence ID" value="TKC89837.1"/>
    <property type="molecule type" value="Genomic_DNA"/>
</dbReference>
<keyword evidence="5 9" id="KW-0812">Transmembrane</keyword>
<comment type="similarity">
    <text evidence="2">Belongs to the nucleobase:cation symporter-2 (NCS2) (TC 2.A.40) family.</text>
</comment>
<keyword evidence="11" id="KW-1185">Reference proteome</keyword>
<feature type="transmembrane region" description="Helical" evidence="9">
    <location>
        <begin position="197"/>
        <end position="213"/>
    </location>
</feature>
<dbReference type="InterPro" id="IPR006043">
    <property type="entry name" value="NCS2"/>
</dbReference>
<feature type="transmembrane region" description="Helical" evidence="9">
    <location>
        <begin position="159"/>
        <end position="185"/>
    </location>
</feature>
<dbReference type="NCBIfam" id="TIGR03173">
    <property type="entry name" value="pbuX"/>
    <property type="match status" value="1"/>
</dbReference>
<feature type="transmembrane region" description="Helical" evidence="9">
    <location>
        <begin position="219"/>
        <end position="238"/>
    </location>
</feature>
<comment type="caution">
    <text evidence="10">The sequence shown here is derived from an EMBL/GenBank/DDBJ whole genome shotgun (WGS) entry which is preliminary data.</text>
</comment>
<dbReference type="AlphaFoldDB" id="A0A4U1I8Y2"/>
<dbReference type="InterPro" id="IPR017588">
    <property type="entry name" value="UacT-like"/>
</dbReference>
<evidence type="ECO:0000313" key="11">
    <source>
        <dbReference type="Proteomes" id="UP000305539"/>
    </source>
</evidence>
<proteinExistence type="inferred from homology"/>
<feature type="region of interest" description="Disordered" evidence="8">
    <location>
        <begin position="472"/>
        <end position="499"/>
    </location>
</feature>
<dbReference type="PANTHER" id="PTHR42810:SF4">
    <property type="entry name" value="URIC ACID TRANSPORTER UACT"/>
    <property type="match status" value="1"/>
</dbReference>
<feature type="transmembrane region" description="Helical" evidence="9">
    <location>
        <begin position="407"/>
        <end position="427"/>
    </location>
</feature>
<feature type="transmembrane region" description="Helical" evidence="9">
    <location>
        <begin position="433"/>
        <end position="456"/>
    </location>
</feature>
<evidence type="ECO:0000256" key="2">
    <source>
        <dbReference type="ARBA" id="ARBA00008821"/>
    </source>
</evidence>
<evidence type="ECO:0000256" key="5">
    <source>
        <dbReference type="ARBA" id="ARBA00022692"/>
    </source>
</evidence>
<feature type="transmembrane region" description="Helical" evidence="9">
    <location>
        <begin position="78"/>
        <end position="103"/>
    </location>
</feature>
<keyword evidence="4" id="KW-1003">Cell membrane</keyword>
<evidence type="ECO:0000313" key="10">
    <source>
        <dbReference type="EMBL" id="TKC89837.1"/>
    </source>
</evidence>
<dbReference type="NCBIfam" id="NF037981">
    <property type="entry name" value="NCS2_1"/>
    <property type="match status" value="1"/>
</dbReference>
<feature type="transmembrane region" description="Helical" evidence="9">
    <location>
        <begin position="346"/>
        <end position="365"/>
    </location>
</feature>
<organism evidence="10 11">
    <name type="scientific">Trinickia terrae</name>
    <dbReference type="NCBI Taxonomy" id="2571161"/>
    <lineage>
        <taxon>Bacteria</taxon>
        <taxon>Pseudomonadati</taxon>
        <taxon>Pseudomonadota</taxon>
        <taxon>Betaproteobacteria</taxon>
        <taxon>Burkholderiales</taxon>
        <taxon>Burkholderiaceae</taxon>
        <taxon>Trinickia</taxon>
    </lineage>
</organism>
<evidence type="ECO:0000256" key="3">
    <source>
        <dbReference type="ARBA" id="ARBA00022448"/>
    </source>
</evidence>
<reference evidence="10 11" key="1">
    <citation type="submission" date="2019-04" db="EMBL/GenBank/DDBJ databases">
        <title>Trinickia sp. 7GSK02, isolated from subtropical forest soil.</title>
        <authorList>
            <person name="Gao Z.-H."/>
            <person name="Qiu L.-H."/>
        </authorList>
    </citation>
    <scope>NUCLEOTIDE SEQUENCE [LARGE SCALE GENOMIC DNA]</scope>
    <source>
        <strain evidence="10 11">7GSK02</strain>
    </source>
</reference>
<dbReference type="PROSITE" id="PS01116">
    <property type="entry name" value="XANTH_URACIL_PERMASE"/>
    <property type="match status" value="1"/>
</dbReference>
<dbReference type="OrthoDB" id="9805749at2"/>
<dbReference type="GO" id="GO:0042907">
    <property type="term" value="F:xanthine transmembrane transporter activity"/>
    <property type="evidence" value="ECO:0007669"/>
    <property type="project" value="TreeGrafter"/>
</dbReference>
<name>A0A4U1I8Y2_9BURK</name>
<dbReference type="PANTHER" id="PTHR42810">
    <property type="entry name" value="PURINE PERMEASE C1399.01C-RELATED"/>
    <property type="match status" value="1"/>
</dbReference>
<feature type="transmembrane region" description="Helical" evidence="9">
    <location>
        <begin position="133"/>
        <end position="153"/>
    </location>
</feature>
<gene>
    <name evidence="10" type="ORF">FAZ69_12790</name>
</gene>
<dbReference type="NCBIfam" id="TIGR00801">
    <property type="entry name" value="ncs2"/>
    <property type="match status" value="1"/>
</dbReference>
<protein>
    <submittedName>
        <fullName evidence="10">Purine permease</fullName>
    </submittedName>
</protein>
<evidence type="ECO:0000256" key="6">
    <source>
        <dbReference type="ARBA" id="ARBA00022989"/>
    </source>
</evidence>
<feature type="transmembrane region" description="Helical" evidence="9">
    <location>
        <begin position="49"/>
        <end position="71"/>
    </location>
</feature>
<sequence length="499" mass="52096">MASSALVAAFRSAYLGGTQKRDIGARHMQSNTVHPVDERLPFGQLLTLGIQHVLVMYAGAVAVPLIVGGALNLPKDQIAFLISADLFSCGIATLIQTLGLWIFGIRLPVIMGCTFAAVGPMVAIGANPHLGILDIFGSTIAAGVIGIGLAPMIGKLLRFFPPVVVGTVIAVIGLSLMEVGINWAAGGVGSPEYGNPLYIGLSLAVLTLILLINKFGHGFIANISVLLGIVAGFLIAFATGHVNTSGVTSAPWVGFVMPFHFGLPHFDPLAIATMVTVMFVTFIESTGMFLAVGDMVERPVDRETLVRGLRVDGLGTLIGGIFNSFPHTSFSQNVGLIGVTGVKSRFVCATGGVILVLLGLFPKMAQVVASVPAFVLGGAGIVMFGMVAANGIKVLSRVDFVKNHNNLFIVAVSVGLGLVPVVSPHFFQQLPSALSPVLHSGILLASTSAVVLNLIFNGVKGEKEAKKDIRRAGRDLERHPADATSAGGHELERRIADAH</sequence>
<dbReference type="GO" id="GO:0005886">
    <property type="term" value="C:plasma membrane"/>
    <property type="evidence" value="ECO:0007669"/>
    <property type="project" value="UniProtKB-SubCell"/>
</dbReference>
<evidence type="ECO:0000256" key="7">
    <source>
        <dbReference type="ARBA" id="ARBA00023136"/>
    </source>
</evidence>
<dbReference type="Proteomes" id="UP000305539">
    <property type="component" value="Unassembled WGS sequence"/>
</dbReference>
<comment type="subcellular location">
    <subcellularLocation>
        <location evidence="1">Cell membrane</location>
        <topology evidence="1">Multi-pass membrane protein</topology>
    </subcellularLocation>
</comment>
<feature type="transmembrane region" description="Helical" evidence="9">
    <location>
        <begin position="371"/>
        <end position="395"/>
    </location>
</feature>
<evidence type="ECO:0000256" key="4">
    <source>
        <dbReference type="ARBA" id="ARBA00022475"/>
    </source>
</evidence>
<dbReference type="InterPro" id="IPR006042">
    <property type="entry name" value="Xan_ur_permease"/>
</dbReference>
<keyword evidence="6 9" id="KW-1133">Transmembrane helix</keyword>
<dbReference type="Pfam" id="PF00860">
    <property type="entry name" value="Xan_ur_permease"/>
    <property type="match status" value="1"/>
</dbReference>
<keyword evidence="7 9" id="KW-0472">Membrane</keyword>
<feature type="compositionally biased region" description="Basic and acidic residues" evidence="8">
    <location>
        <begin position="489"/>
        <end position="499"/>
    </location>
</feature>
<feature type="compositionally biased region" description="Basic and acidic residues" evidence="8">
    <location>
        <begin position="472"/>
        <end position="481"/>
    </location>
</feature>
<evidence type="ECO:0000256" key="8">
    <source>
        <dbReference type="SAM" id="MobiDB-lite"/>
    </source>
</evidence>
<feature type="transmembrane region" description="Helical" evidence="9">
    <location>
        <begin position="269"/>
        <end position="292"/>
    </location>
</feature>
<evidence type="ECO:0000256" key="1">
    <source>
        <dbReference type="ARBA" id="ARBA00004651"/>
    </source>
</evidence>